<protein>
    <submittedName>
        <fullName evidence="1">Uncharacterized protein</fullName>
    </submittedName>
</protein>
<accession>A0ACC3D9Z0</accession>
<evidence type="ECO:0000313" key="1">
    <source>
        <dbReference type="EMBL" id="KAK3064165.1"/>
    </source>
</evidence>
<keyword evidence="2" id="KW-1185">Reference proteome</keyword>
<dbReference type="Proteomes" id="UP001186974">
    <property type="component" value="Unassembled WGS sequence"/>
</dbReference>
<comment type="caution">
    <text evidence="1">The sequence shown here is derived from an EMBL/GenBank/DDBJ whole genome shotgun (WGS) entry which is preliminary data.</text>
</comment>
<reference evidence="1" key="1">
    <citation type="submission" date="2024-09" db="EMBL/GenBank/DDBJ databases">
        <title>Black Yeasts Isolated from many extreme environments.</title>
        <authorList>
            <person name="Coleine C."/>
            <person name="Stajich J.E."/>
            <person name="Selbmann L."/>
        </authorList>
    </citation>
    <scope>NUCLEOTIDE SEQUENCE</scope>
    <source>
        <strain evidence="1">CCFEE 5737</strain>
    </source>
</reference>
<organism evidence="1 2">
    <name type="scientific">Coniosporium uncinatum</name>
    <dbReference type="NCBI Taxonomy" id="93489"/>
    <lineage>
        <taxon>Eukaryota</taxon>
        <taxon>Fungi</taxon>
        <taxon>Dikarya</taxon>
        <taxon>Ascomycota</taxon>
        <taxon>Pezizomycotina</taxon>
        <taxon>Dothideomycetes</taxon>
        <taxon>Dothideomycetes incertae sedis</taxon>
        <taxon>Coniosporium</taxon>
    </lineage>
</organism>
<dbReference type="EMBL" id="JAWDJW010006596">
    <property type="protein sequence ID" value="KAK3064165.1"/>
    <property type="molecule type" value="Genomic_DNA"/>
</dbReference>
<evidence type="ECO:0000313" key="2">
    <source>
        <dbReference type="Proteomes" id="UP001186974"/>
    </source>
</evidence>
<name>A0ACC3D9Z0_9PEZI</name>
<gene>
    <name evidence="1" type="ORF">LTS18_009635</name>
</gene>
<sequence length="328" mass="35776">MAELPGGVGLSELPDQGSRIKHAERRSQSISQVSLASSSVRAQGNEVLAPSRRSSHKAKTTERTRTNTSAPPATMSAKMNISPKKFSDSTIGSSNAAGARTSSSRSSPTPKTERQFPTPPPPYRCLPSPTSQREDRYSLRDDLDANSDFLAPNQSAPPTAIPPYSPFSVRSTNNTEQVIRLRISTHNTTNPTTNTPSEAYLHGLKPKDLLGPHPVPPVLRAISPRWSRLPNRSPLPGVHVPCPRVGSVETVVFCRGTRRKWLIAGYYDGRAETVCEVHGKVEKLTVAAYLVRMGTLQDGENWVVRRVSEGLMVLSALEGRGSVRDRLE</sequence>
<proteinExistence type="predicted"/>